<dbReference type="Pfam" id="PF10629">
    <property type="entry name" value="CMI2B-like"/>
    <property type="match status" value="1"/>
</dbReference>
<evidence type="ECO:0000256" key="3">
    <source>
        <dbReference type="ARBA" id="ARBA00023212"/>
    </source>
</evidence>
<dbReference type="GO" id="GO:0015630">
    <property type="term" value="C:microtubule cytoskeleton"/>
    <property type="evidence" value="ECO:0007669"/>
    <property type="project" value="UniProtKB-ARBA"/>
</dbReference>
<dbReference type="EMBL" id="BLXT01002484">
    <property type="protein sequence ID" value="GFN95047.1"/>
    <property type="molecule type" value="Genomic_DNA"/>
</dbReference>
<evidence type="ECO:0000256" key="6">
    <source>
        <dbReference type="ARBA" id="ARBA00041160"/>
    </source>
</evidence>
<dbReference type="PANTHER" id="PTHR34924">
    <property type="entry name" value="UPF0573 PROTEIN C2ORF70"/>
    <property type="match status" value="1"/>
</dbReference>
<proteinExistence type="inferred from homology"/>
<keyword evidence="4" id="KW-0966">Cell projection</keyword>
<comment type="subcellular location">
    <subcellularLocation>
        <location evidence="1">Cytoplasm</location>
        <location evidence="1">Cytoskeleton</location>
        <location evidence="1">Cilium axoneme</location>
    </subcellularLocation>
</comment>
<evidence type="ECO:0000313" key="8">
    <source>
        <dbReference type="EMBL" id="GFN95047.1"/>
    </source>
</evidence>
<name>A0AAV3ZKK4_9GAST</name>
<protein>
    <recommendedName>
        <fullName evidence="6">Ciliary microtubule inner protein 2C</fullName>
    </recommendedName>
</protein>
<evidence type="ECO:0000256" key="2">
    <source>
        <dbReference type="ARBA" id="ARBA00022490"/>
    </source>
</evidence>
<feature type="domain" description="Ciliary microtubule inner protein 2A-C-like" evidence="7">
    <location>
        <begin position="18"/>
        <end position="84"/>
    </location>
</feature>
<comment type="caution">
    <text evidence="8">The sequence shown here is derived from an EMBL/GenBank/DDBJ whole genome shotgun (WGS) entry which is preliminary data.</text>
</comment>
<keyword evidence="2" id="KW-0963">Cytoplasm</keyword>
<dbReference type="Proteomes" id="UP000735302">
    <property type="component" value="Unassembled WGS sequence"/>
</dbReference>
<evidence type="ECO:0000313" key="9">
    <source>
        <dbReference type="Proteomes" id="UP000735302"/>
    </source>
</evidence>
<dbReference type="InterPro" id="IPR052329">
    <property type="entry name" value="CIMIP2C"/>
</dbReference>
<comment type="similarity">
    <text evidence="5">Belongs to the CIMIP2 family.</text>
</comment>
<dbReference type="GO" id="GO:0005930">
    <property type="term" value="C:axoneme"/>
    <property type="evidence" value="ECO:0007669"/>
    <property type="project" value="UniProtKB-SubCell"/>
</dbReference>
<keyword evidence="3" id="KW-0206">Cytoskeleton</keyword>
<evidence type="ECO:0000256" key="5">
    <source>
        <dbReference type="ARBA" id="ARBA00035661"/>
    </source>
</evidence>
<reference evidence="8 9" key="1">
    <citation type="journal article" date="2021" name="Elife">
        <title>Chloroplast acquisition without the gene transfer in kleptoplastic sea slugs, Plakobranchus ocellatus.</title>
        <authorList>
            <person name="Maeda T."/>
            <person name="Takahashi S."/>
            <person name="Yoshida T."/>
            <person name="Shimamura S."/>
            <person name="Takaki Y."/>
            <person name="Nagai Y."/>
            <person name="Toyoda A."/>
            <person name="Suzuki Y."/>
            <person name="Arimoto A."/>
            <person name="Ishii H."/>
            <person name="Satoh N."/>
            <person name="Nishiyama T."/>
            <person name="Hasebe M."/>
            <person name="Maruyama T."/>
            <person name="Minagawa J."/>
            <person name="Obokata J."/>
            <person name="Shigenobu S."/>
        </authorList>
    </citation>
    <scope>NUCLEOTIDE SEQUENCE [LARGE SCALE GENOMIC DNA]</scope>
</reference>
<dbReference type="InterPro" id="IPR018902">
    <property type="entry name" value="CMI2A-C-like_dom"/>
</dbReference>
<sequence length="201" mass="23570">MSRAAGTLITTNNATYIPPRFMPGYRGYCPTIKYDYGETYGNQTAKYFQDYRSSVLNSSADPYCKGGQFPTVYSHNPDLVISNRTRTRDRWLQAPRYRLSNVDHDRKEELYQFDKLSQAHREHYTDKTGTVKSVDFYSIPISAVEQFKRNVPFMILSTKYRDCINLPNLNHISRREPLLQKPVATSSQRDREMRDVIFEKR</sequence>
<evidence type="ECO:0000256" key="4">
    <source>
        <dbReference type="ARBA" id="ARBA00023273"/>
    </source>
</evidence>
<evidence type="ECO:0000256" key="1">
    <source>
        <dbReference type="ARBA" id="ARBA00004430"/>
    </source>
</evidence>
<dbReference type="AlphaFoldDB" id="A0AAV3ZKK4"/>
<dbReference type="PANTHER" id="PTHR34924:SF1">
    <property type="entry name" value="PROTEIN FAM166C"/>
    <property type="match status" value="1"/>
</dbReference>
<gene>
    <name evidence="8" type="ORF">PoB_002155300</name>
</gene>
<accession>A0AAV3ZKK4</accession>
<evidence type="ECO:0000259" key="7">
    <source>
        <dbReference type="Pfam" id="PF10629"/>
    </source>
</evidence>
<keyword evidence="9" id="KW-1185">Reference proteome</keyword>
<organism evidence="8 9">
    <name type="scientific">Plakobranchus ocellatus</name>
    <dbReference type="NCBI Taxonomy" id="259542"/>
    <lineage>
        <taxon>Eukaryota</taxon>
        <taxon>Metazoa</taxon>
        <taxon>Spiralia</taxon>
        <taxon>Lophotrochozoa</taxon>
        <taxon>Mollusca</taxon>
        <taxon>Gastropoda</taxon>
        <taxon>Heterobranchia</taxon>
        <taxon>Euthyneura</taxon>
        <taxon>Panpulmonata</taxon>
        <taxon>Sacoglossa</taxon>
        <taxon>Placobranchoidea</taxon>
        <taxon>Plakobranchidae</taxon>
        <taxon>Plakobranchus</taxon>
    </lineage>
</organism>